<dbReference type="SMART" id="SM00998">
    <property type="entry name" value="ADSL_C"/>
    <property type="match status" value="1"/>
</dbReference>
<evidence type="ECO:0000259" key="13">
    <source>
        <dbReference type="SMART" id="SM00998"/>
    </source>
</evidence>
<keyword evidence="10 15" id="KW-0456">Lyase</keyword>
<dbReference type="PRINTS" id="PR00149">
    <property type="entry name" value="FUMRATELYASE"/>
</dbReference>
<comment type="pathway">
    <text evidence="3">Purine metabolism; IMP biosynthesis via de novo pathway; 5-amino-1-(5-phospho-D-ribosyl)imidazole-4-carboxamide from 5-amino-1-(5-phospho-D-ribosyl)imidazole-4-carboxylate: step 2/2.</text>
</comment>
<comment type="similarity">
    <text evidence="5">Belongs to the lyase 1 family. Adenylosuccinate lyase subfamily.</text>
</comment>
<evidence type="ECO:0000256" key="1">
    <source>
        <dbReference type="ARBA" id="ARBA00000598"/>
    </source>
</evidence>
<evidence type="ECO:0000256" key="12">
    <source>
        <dbReference type="ARBA" id="ARBA00047513"/>
    </source>
</evidence>
<dbReference type="GO" id="GO:0044208">
    <property type="term" value="P:'de novo' AMP biosynthetic process"/>
    <property type="evidence" value="ECO:0007669"/>
    <property type="project" value="TreeGrafter"/>
</dbReference>
<organism evidence="14 15">
    <name type="scientific">Heterocephalus glaber</name>
    <name type="common">Naked mole rat</name>
    <dbReference type="NCBI Taxonomy" id="10181"/>
    <lineage>
        <taxon>Eukaryota</taxon>
        <taxon>Metazoa</taxon>
        <taxon>Chordata</taxon>
        <taxon>Craniata</taxon>
        <taxon>Vertebrata</taxon>
        <taxon>Euteleostomi</taxon>
        <taxon>Mammalia</taxon>
        <taxon>Eutheria</taxon>
        <taxon>Euarchontoglires</taxon>
        <taxon>Glires</taxon>
        <taxon>Rodentia</taxon>
        <taxon>Hystricomorpha</taxon>
        <taxon>Bathyergidae</taxon>
        <taxon>Heterocephalus</taxon>
    </lineage>
</organism>
<evidence type="ECO:0000313" key="15">
    <source>
        <dbReference type="RefSeq" id="XP_021114617.1"/>
    </source>
</evidence>
<dbReference type="InterPro" id="IPR008948">
    <property type="entry name" value="L-Aspartase-like"/>
</dbReference>
<protein>
    <recommendedName>
        <fullName evidence="8">Adenylosuccinate lyase</fullName>
        <ecNumber evidence="7">4.3.2.2</ecNumber>
    </recommendedName>
    <alternativeName>
        <fullName evidence="11">Adenylosuccinase</fullName>
    </alternativeName>
</protein>
<evidence type="ECO:0000256" key="2">
    <source>
        <dbReference type="ARBA" id="ARBA00002971"/>
    </source>
</evidence>
<dbReference type="Gene3D" id="1.10.275.10">
    <property type="entry name" value="Fumarase/aspartase (N-terminal domain)"/>
    <property type="match status" value="1"/>
</dbReference>
<keyword evidence="14" id="KW-1185">Reference proteome</keyword>
<dbReference type="PANTHER" id="PTHR43172:SF1">
    <property type="entry name" value="ADENYLOSUCCINATE LYASE"/>
    <property type="match status" value="1"/>
</dbReference>
<dbReference type="Gene3D" id="1.20.200.10">
    <property type="entry name" value="Fumarase/aspartase (Central domain)"/>
    <property type="match status" value="1"/>
</dbReference>
<dbReference type="GO" id="GO:0004018">
    <property type="term" value="F:N6-(1,2-dicarboxyethyl)AMP AMP-lyase (fumarate-forming) activity"/>
    <property type="evidence" value="ECO:0007669"/>
    <property type="project" value="TreeGrafter"/>
</dbReference>
<proteinExistence type="inferred from homology"/>
<dbReference type="EC" id="4.3.2.2" evidence="7"/>
<dbReference type="PANTHER" id="PTHR43172">
    <property type="entry name" value="ADENYLOSUCCINATE LYASE"/>
    <property type="match status" value="1"/>
</dbReference>
<dbReference type="PRINTS" id="PR00145">
    <property type="entry name" value="ARGSUCLYASE"/>
</dbReference>
<dbReference type="GO" id="GO:0005829">
    <property type="term" value="C:cytosol"/>
    <property type="evidence" value="ECO:0007669"/>
    <property type="project" value="TreeGrafter"/>
</dbReference>
<evidence type="ECO:0000256" key="11">
    <source>
        <dbReference type="ARBA" id="ARBA00030717"/>
    </source>
</evidence>
<dbReference type="InterPro" id="IPR022761">
    <property type="entry name" value="Fumarate_lyase_N"/>
</dbReference>
<comment type="catalytic activity">
    <reaction evidence="12">
        <text>N(6)-(1,2-dicarboxyethyl)-AMP = fumarate + AMP</text>
        <dbReference type="Rhea" id="RHEA:16853"/>
        <dbReference type="ChEBI" id="CHEBI:29806"/>
        <dbReference type="ChEBI" id="CHEBI:57567"/>
        <dbReference type="ChEBI" id="CHEBI:456215"/>
        <dbReference type="EC" id="4.3.2.2"/>
    </reaction>
</comment>
<comment type="subunit">
    <text evidence="6">Homotetramer. Residues from neighboring subunits contribute catalytic and substrate-binding residues to each active site.</text>
</comment>
<feature type="domain" description="Adenylosuccinate lyase C-terminal" evidence="13">
    <location>
        <begin position="382"/>
        <end position="458"/>
    </location>
</feature>
<gene>
    <name evidence="15" type="primary">Adsl</name>
</gene>
<evidence type="ECO:0000256" key="3">
    <source>
        <dbReference type="ARBA" id="ARBA00004706"/>
    </source>
</evidence>
<accession>A0AAX6SYQ2</accession>
<dbReference type="InterPro" id="IPR020557">
    <property type="entry name" value="Fumarate_lyase_CS"/>
</dbReference>
<dbReference type="CTD" id="158"/>
<sequence>MAAGDSRCALDTYRSPLASRYASPEMCFMFSDKNKFRTWRQLWLWLAEAEQALGLAITDEQIQEMKSNLDNIDFKMAAEEEKKLRHDVMAHVHTFGHCCPKAAGIIHLGATSCYVGDNTMRKQLKNQPADTQLERIQAQDLIILRNAFDLLLPKLARVISRLADFAKNHANLPTLGFTHYQPAQLTTVGKRCCLWIQDLCMDLQNLTRIRNDLRFRGVKGTTGTQASFLQLFEGDHDKVDQLDKMVTEKAGFKRAFIITGQTYTRKVDIEVLSVLASLGASVHKICTDIRLLANLKEMEEPFEKQQIGSSAMPYKRNPMRSERCCSLARHLMGLVMDPLQTASVQWFERTLDDSANRSLKGAFVRSCHSWPQRTSSWPWSKLGVAARCVAAGTQDCHEKIRVLSQQAATVVKQEGGDNDLIERIQGDAYFSPIHSQLEHLLDPSSFTGRAVQQVQRFLEEEVYPLLKPYASVMEVKVELSL</sequence>
<dbReference type="RefSeq" id="XP_021114617.1">
    <property type="nucleotide sequence ID" value="XM_021258958.1"/>
</dbReference>
<comment type="pathway">
    <text evidence="4">Purine metabolism; AMP biosynthesis via de novo pathway; AMP from IMP: step 2/2.</text>
</comment>
<dbReference type="CDD" id="cd03302">
    <property type="entry name" value="Adenylsuccinate_lyase_2"/>
    <property type="match status" value="1"/>
</dbReference>
<dbReference type="GO" id="GO:0070626">
    <property type="term" value="F:(S)-2-(5-amino-1-(5-phospho-D-ribosyl)imidazole-4-carboxamido) succinate lyase (fumarate-forming) activity"/>
    <property type="evidence" value="ECO:0007669"/>
    <property type="project" value="TreeGrafter"/>
</dbReference>
<evidence type="ECO:0000256" key="4">
    <source>
        <dbReference type="ARBA" id="ARBA00004734"/>
    </source>
</evidence>
<evidence type="ECO:0000256" key="10">
    <source>
        <dbReference type="ARBA" id="ARBA00023239"/>
    </source>
</evidence>
<comment type="catalytic activity">
    <reaction evidence="1">
        <text>(2S)-2-[5-amino-1-(5-phospho-beta-D-ribosyl)imidazole-4-carboxamido]succinate = 5-amino-1-(5-phospho-beta-D-ribosyl)imidazole-4-carboxamide + fumarate</text>
        <dbReference type="Rhea" id="RHEA:23920"/>
        <dbReference type="ChEBI" id="CHEBI:29806"/>
        <dbReference type="ChEBI" id="CHEBI:58443"/>
        <dbReference type="ChEBI" id="CHEBI:58475"/>
        <dbReference type="EC" id="4.3.2.2"/>
    </reaction>
</comment>
<evidence type="ECO:0000256" key="5">
    <source>
        <dbReference type="ARBA" id="ARBA00008273"/>
    </source>
</evidence>
<comment type="function">
    <text evidence="2">Catalyzes two non-sequential steps in de novo AMP synthesis: converts (S)-2-(5-amino-1-(5-phospho-D-ribosyl)imidazole-4-carboxamido)succinate (SAICAR) to fumarate plus 5-amino-1-(5-phospho-D-ribosyl)imidazole-4-carboxamide, and thereby also contributes to de novo IMP synthesis, and converts succinyladenosine monophosphate (SAMP) to AMP and fumarate.</text>
</comment>
<dbReference type="InterPro" id="IPR019468">
    <property type="entry name" value="AdenyloSucc_lyase_C"/>
</dbReference>
<evidence type="ECO:0000256" key="6">
    <source>
        <dbReference type="ARBA" id="ARBA00011668"/>
    </source>
</evidence>
<dbReference type="InterPro" id="IPR000362">
    <property type="entry name" value="Fumarate_lyase_fam"/>
</dbReference>
<dbReference type="Pfam" id="PF00206">
    <property type="entry name" value="Lyase_1"/>
    <property type="match status" value="1"/>
</dbReference>
<dbReference type="FunFam" id="1.10.275.60:FF:000001">
    <property type="entry name" value="Adenylosuccinate lyase"/>
    <property type="match status" value="1"/>
</dbReference>
<dbReference type="GeneID" id="101719217"/>
<reference evidence="15" key="1">
    <citation type="submission" date="2025-08" db="UniProtKB">
        <authorList>
            <consortium name="RefSeq"/>
        </authorList>
    </citation>
    <scope>IDENTIFICATION</scope>
</reference>
<name>A0AAX6SYQ2_HETGA</name>
<evidence type="ECO:0000256" key="7">
    <source>
        <dbReference type="ARBA" id="ARBA00012339"/>
    </source>
</evidence>
<keyword evidence="9" id="KW-0658">Purine biosynthesis</keyword>
<evidence type="ECO:0000313" key="14">
    <source>
        <dbReference type="Proteomes" id="UP000694906"/>
    </source>
</evidence>
<dbReference type="SUPFAM" id="SSF48557">
    <property type="entry name" value="L-aspartase-like"/>
    <property type="match status" value="1"/>
</dbReference>
<dbReference type="PROSITE" id="PS00163">
    <property type="entry name" value="FUMARATE_LYASES"/>
    <property type="match status" value="1"/>
</dbReference>
<evidence type="ECO:0000256" key="9">
    <source>
        <dbReference type="ARBA" id="ARBA00022755"/>
    </source>
</evidence>
<dbReference type="Proteomes" id="UP000694906">
    <property type="component" value="Unplaced"/>
</dbReference>
<dbReference type="Pfam" id="PF10397">
    <property type="entry name" value="ADSL_C"/>
    <property type="match status" value="1"/>
</dbReference>
<dbReference type="InterPro" id="IPR024083">
    <property type="entry name" value="Fumarase/histidase_N"/>
</dbReference>
<evidence type="ECO:0000256" key="8">
    <source>
        <dbReference type="ARBA" id="ARBA00017058"/>
    </source>
</evidence>
<dbReference type="AlphaFoldDB" id="A0AAX6SYQ2"/>